<keyword evidence="1" id="KW-0001">2Fe-2S</keyword>
<sequence length="498" mass="53612">MDTTSVWRATAPGPGFAMLQDNLQCDVLVVGGGITGTTTALLLAEQGRKVVLLEADEIGSGTTGHSTGNLYITVSQGLSEIISRWDADVAREVVNARKAAIDFVEMQCRGNPDAVFTRCPQLMWARFASDQPQIEREREALAKVGALFRMDDAVPAGLPPPPGPVLVLQDQAQFQPQAYVLDLARRAAKAGASIHEHSRVLELDTKAKVAVTATGSVKAAEIVLATHSPKGIHLVHAEMPVHREYMVAFEPGKADPGPGIFWWQGEEGLSIRMLNHGGRRFLIAAGPEQKVGVHNAKAALLAVEKMATSYLNPGQPVFRWSAQNYRSHDGLPYIGRDHSGCFIATGFSTDGLTWGTVAARAIAAQLTGQKDAFAERCAPGRFTPIKGAKNLLEENITTAKELVQDYLTRSQHEHLSSLAPGDSALVEAEGEAFAAYRSPEGELFAVSPVCTHMGCKVRWNSVETSWDCPCHGSRFRPDGTVVEGPAVTPLKRKQIALG</sequence>
<evidence type="ECO:0000256" key="1">
    <source>
        <dbReference type="ARBA" id="ARBA00022714"/>
    </source>
</evidence>
<dbReference type="GO" id="GO:0046872">
    <property type="term" value="F:metal ion binding"/>
    <property type="evidence" value="ECO:0007669"/>
    <property type="project" value="UniProtKB-KW"/>
</dbReference>
<feature type="domain" description="Rieske" evidence="7">
    <location>
        <begin position="410"/>
        <end position="498"/>
    </location>
</feature>
<dbReference type="PROSITE" id="PS51296">
    <property type="entry name" value="RIESKE"/>
    <property type="match status" value="1"/>
</dbReference>
<dbReference type="SUPFAM" id="SSF50022">
    <property type="entry name" value="ISP domain"/>
    <property type="match status" value="1"/>
</dbReference>
<dbReference type="PRINTS" id="PR00162">
    <property type="entry name" value="RIESKE"/>
</dbReference>
<dbReference type="FunFam" id="2.102.10.10:FF:000014">
    <property type="entry name" value="Oxidoreductase, FAD dependent"/>
    <property type="match status" value="1"/>
</dbReference>
<dbReference type="Gene3D" id="2.102.10.10">
    <property type="entry name" value="Rieske [2Fe-2S] iron-sulphur domain"/>
    <property type="match status" value="1"/>
</dbReference>
<proteinExistence type="predicted"/>
<evidence type="ECO:0000256" key="2">
    <source>
        <dbReference type="ARBA" id="ARBA00022723"/>
    </source>
</evidence>
<evidence type="ECO:0000256" key="4">
    <source>
        <dbReference type="ARBA" id="ARBA00023004"/>
    </source>
</evidence>
<dbReference type="EMBL" id="CADCUX010000565">
    <property type="protein sequence ID" value="CAA9431219.1"/>
    <property type="molecule type" value="Genomic_DNA"/>
</dbReference>
<keyword evidence="6" id="KW-1015">Disulfide bond</keyword>
<accession>A0A6J4Q0P8</accession>
<reference evidence="8" key="1">
    <citation type="submission" date="2020-02" db="EMBL/GenBank/DDBJ databases">
        <authorList>
            <person name="Meier V. D."/>
        </authorList>
    </citation>
    <scope>NUCLEOTIDE SEQUENCE</scope>
    <source>
        <strain evidence="8">AVDCRST_MAG51</strain>
    </source>
</reference>
<dbReference type="InterPro" id="IPR038010">
    <property type="entry name" value="YhfW_C"/>
</dbReference>
<keyword evidence="5" id="KW-0411">Iron-sulfur</keyword>
<dbReference type="InterPro" id="IPR036188">
    <property type="entry name" value="FAD/NAD-bd_sf"/>
</dbReference>
<dbReference type="InterPro" id="IPR006076">
    <property type="entry name" value="FAD-dep_OxRdtase"/>
</dbReference>
<evidence type="ECO:0000256" key="5">
    <source>
        <dbReference type="ARBA" id="ARBA00023014"/>
    </source>
</evidence>
<gene>
    <name evidence="8" type="ORF">AVDCRST_MAG51-2641</name>
</gene>
<dbReference type="Pfam" id="PF00355">
    <property type="entry name" value="Rieske"/>
    <property type="match status" value="1"/>
</dbReference>
<dbReference type="Gene3D" id="3.30.9.10">
    <property type="entry name" value="D-Amino Acid Oxidase, subunit A, domain 2"/>
    <property type="match status" value="1"/>
</dbReference>
<evidence type="ECO:0000259" key="7">
    <source>
        <dbReference type="PROSITE" id="PS51296"/>
    </source>
</evidence>
<dbReference type="PANTHER" id="PTHR13847">
    <property type="entry name" value="SARCOSINE DEHYDROGENASE-RELATED"/>
    <property type="match status" value="1"/>
</dbReference>
<keyword evidence="4" id="KW-0408">Iron</keyword>
<dbReference type="Gene3D" id="3.50.50.60">
    <property type="entry name" value="FAD/NAD(P)-binding domain"/>
    <property type="match status" value="1"/>
</dbReference>
<dbReference type="GO" id="GO:0016491">
    <property type="term" value="F:oxidoreductase activity"/>
    <property type="evidence" value="ECO:0007669"/>
    <property type="project" value="UniProtKB-KW"/>
</dbReference>
<dbReference type="Pfam" id="PF01266">
    <property type="entry name" value="DAO"/>
    <property type="match status" value="1"/>
</dbReference>
<name>A0A6J4Q0P8_9BURK</name>
<dbReference type="CDD" id="cd03477">
    <property type="entry name" value="Rieske_YhfW_C"/>
    <property type="match status" value="1"/>
</dbReference>
<keyword evidence="2" id="KW-0479">Metal-binding</keyword>
<dbReference type="InterPro" id="IPR036922">
    <property type="entry name" value="Rieske_2Fe-2S_sf"/>
</dbReference>
<evidence type="ECO:0000313" key="8">
    <source>
        <dbReference type="EMBL" id="CAA9431219.1"/>
    </source>
</evidence>
<dbReference type="GO" id="GO:0016020">
    <property type="term" value="C:membrane"/>
    <property type="evidence" value="ECO:0007669"/>
    <property type="project" value="InterPro"/>
</dbReference>
<keyword evidence="3" id="KW-0560">Oxidoreductase</keyword>
<dbReference type="InterPro" id="IPR017941">
    <property type="entry name" value="Rieske_2Fe-2S"/>
</dbReference>
<protein>
    <submittedName>
        <fullName evidence="8">FAD dependent oxidoreductase</fullName>
    </submittedName>
</protein>
<dbReference type="SUPFAM" id="SSF51905">
    <property type="entry name" value="FAD/NAD(P)-binding domain"/>
    <property type="match status" value="1"/>
</dbReference>
<evidence type="ECO:0000256" key="3">
    <source>
        <dbReference type="ARBA" id="ARBA00023002"/>
    </source>
</evidence>
<organism evidence="8">
    <name type="scientific">uncultured Ramlibacter sp</name>
    <dbReference type="NCBI Taxonomy" id="260755"/>
    <lineage>
        <taxon>Bacteria</taxon>
        <taxon>Pseudomonadati</taxon>
        <taxon>Pseudomonadota</taxon>
        <taxon>Betaproteobacteria</taxon>
        <taxon>Burkholderiales</taxon>
        <taxon>Comamonadaceae</taxon>
        <taxon>Ramlibacter</taxon>
        <taxon>environmental samples</taxon>
    </lineage>
</organism>
<dbReference type="GO" id="GO:0005737">
    <property type="term" value="C:cytoplasm"/>
    <property type="evidence" value="ECO:0007669"/>
    <property type="project" value="TreeGrafter"/>
</dbReference>
<dbReference type="InterPro" id="IPR005805">
    <property type="entry name" value="Rieske_Fe-S_prot_C"/>
</dbReference>
<dbReference type="AlphaFoldDB" id="A0A6J4Q0P8"/>
<evidence type="ECO:0000256" key="6">
    <source>
        <dbReference type="ARBA" id="ARBA00023157"/>
    </source>
</evidence>
<dbReference type="GO" id="GO:0051537">
    <property type="term" value="F:2 iron, 2 sulfur cluster binding"/>
    <property type="evidence" value="ECO:0007669"/>
    <property type="project" value="UniProtKB-KW"/>
</dbReference>